<organism evidence="3">
    <name type="scientific">Vannella robusta</name>
    <dbReference type="NCBI Taxonomy" id="1487602"/>
    <lineage>
        <taxon>Eukaryota</taxon>
        <taxon>Amoebozoa</taxon>
        <taxon>Discosea</taxon>
        <taxon>Flabellinia</taxon>
        <taxon>Vannellidae</taxon>
        <taxon>Vannella</taxon>
    </lineage>
</organism>
<feature type="signal peptide" evidence="2">
    <location>
        <begin position="1"/>
        <end position="17"/>
    </location>
</feature>
<evidence type="ECO:0000256" key="2">
    <source>
        <dbReference type="SAM" id="SignalP"/>
    </source>
</evidence>
<dbReference type="AlphaFoldDB" id="A0A7S4I784"/>
<keyword evidence="2" id="KW-0732">Signal</keyword>
<dbReference type="EMBL" id="HBKP01012789">
    <property type="protein sequence ID" value="CAE2220748.1"/>
    <property type="molecule type" value="Transcribed_RNA"/>
</dbReference>
<feature type="transmembrane region" description="Helical" evidence="1">
    <location>
        <begin position="400"/>
        <end position="426"/>
    </location>
</feature>
<proteinExistence type="predicted"/>
<keyword evidence="1" id="KW-0812">Transmembrane</keyword>
<keyword evidence="1" id="KW-1133">Transmembrane helix</keyword>
<reference evidence="3" key="1">
    <citation type="submission" date="2021-01" db="EMBL/GenBank/DDBJ databases">
        <authorList>
            <person name="Corre E."/>
            <person name="Pelletier E."/>
            <person name="Niang G."/>
            <person name="Scheremetjew M."/>
            <person name="Finn R."/>
            <person name="Kale V."/>
            <person name="Holt S."/>
            <person name="Cochrane G."/>
            <person name="Meng A."/>
            <person name="Brown T."/>
            <person name="Cohen L."/>
        </authorList>
    </citation>
    <scope>NUCLEOTIDE SEQUENCE</scope>
    <source>
        <strain evidence="3">DIVA3 518/3/11/1/6</strain>
    </source>
</reference>
<protein>
    <submittedName>
        <fullName evidence="3">Uncharacterized protein</fullName>
    </submittedName>
</protein>
<gene>
    <name evidence="3" type="ORF">VSP0166_LOCUS9010</name>
</gene>
<feature type="chain" id="PRO_5030985457" evidence="2">
    <location>
        <begin position="18"/>
        <end position="427"/>
    </location>
</feature>
<sequence length="427" mass="47586">MKLASLVLLFLFGAVVCDRIDCSLVDCIPLPKECEGCGLVWDESGCCQSCCTELCTPCVQDPCNSLQCADDPSWTCEANYCGGCNTEWYDEEGNYQICHNEVPIDDISPCAVVLCAVPPKECETGCGLTWDENGCCQFCCPEECVECADPCNSYVCDDNPDWECQADFCGGCNRHWYDESGNFQLCRSESFVEISPCATVRCAEPPEECETGCGRTWDKDGCCEFCCEEECVECFVDPCDSYVCRDNPDWTCEADYCGGCNRQWFDEEGNHQTCKLEAHERCADAECQEDLVCAGCGMVWDEAGCCQECCPEPGCTDCFADPCLFVECADNPFWTCEPNYCGGCNTEWYDREENYQICQDLVIQAPSDVHSSRESGPRYSLGCHGREHKEKEVVMDEESYMFFDVFATASSVVPLMVLGCLCIFILV</sequence>
<evidence type="ECO:0000256" key="1">
    <source>
        <dbReference type="SAM" id="Phobius"/>
    </source>
</evidence>
<evidence type="ECO:0000313" key="3">
    <source>
        <dbReference type="EMBL" id="CAE2220748.1"/>
    </source>
</evidence>
<keyword evidence="1" id="KW-0472">Membrane</keyword>
<name>A0A7S4I784_9EUKA</name>
<accession>A0A7S4I784</accession>